<sequence>MSTLNESEQKKIEALEANYHHVLGFVPDRIHSRITLGVQTAPEMTEGVEKLRAQLLEPAALDLKTSQLMAFGMLLMNLSQAAENHAVAALRAGASVEELQAVAGIAFVFRGIPAINLSGDAIAGALKKIG</sequence>
<proteinExistence type="predicted"/>
<dbReference type="Pfam" id="PF02627">
    <property type="entry name" value="CMD"/>
    <property type="match status" value="1"/>
</dbReference>
<feature type="domain" description="Carboxymuconolactone decarboxylase-like" evidence="1">
    <location>
        <begin position="42"/>
        <end position="116"/>
    </location>
</feature>
<dbReference type="InterPro" id="IPR029032">
    <property type="entry name" value="AhpD-like"/>
</dbReference>
<evidence type="ECO:0000313" key="2">
    <source>
        <dbReference type="EMBL" id="NDY83762.1"/>
    </source>
</evidence>
<reference evidence="2" key="1">
    <citation type="submission" date="2020-02" db="EMBL/GenBank/DDBJ databases">
        <authorList>
            <person name="Chen W.-M."/>
        </authorList>
    </citation>
    <scope>NUCLEOTIDE SEQUENCE</scope>
    <source>
        <strain evidence="2">NBD-18</strain>
    </source>
</reference>
<dbReference type="GO" id="GO:0051920">
    <property type="term" value="F:peroxiredoxin activity"/>
    <property type="evidence" value="ECO:0007669"/>
    <property type="project" value="InterPro"/>
</dbReference>
<dbReference type="AlphaFoldDB" id="A0A6B2R0H4"/>
<dbReference type="EMBL" id="JAAGRN010000007">
    <property type="protein sequence ID" value="NDY83762.1"/>
    <property type="molecule type" value="Genomic_DNA"/>
</dbReference>
<evidence type="ECO:0000259" key="1">
    <source>
        <dbReference type="Pfam" id="PF02627"/>
    </source>
</evidence>
<comment type="caution">
    <text evidence="2">The sequence shown here is derived from an EMBL/GenBank/DDBJ whole genome shotgun (WGS) entry which is preliminary data.</text>
</comment>
<dbReference type="InterPro" id="IPR003779">
    <property type="entry name" value="CMD-like"/>
</dbReference>
<organism evidence="2">
    <name type="scientific">Sheuella amnicola</name>
    <dbReference type="NCBI Taxonomy" id="2707330"/>
    <lineage>
        <taxon>Bacteria</taxon>
        <taxon>Pseudomonadati</taxon>
        <taxon>Pseudomonadota</taxon>
        <taxon>Betaproteobacteria</taxon>
        <taxon>Burkholderiales</taxon>
        <taxon>Alcaligenaceae</taxon>
        <taxon>Sheuella</taxon>
    </lineage>
</organism>
<gene>
    <name evidence="2" type="ORF">G3I67_11005</name>
</gene>
<dbReference type="SUPFAM" id="SSF69118">
    <property type="entry name" value="AhpD-like"/>
    <property type="match status" value="1"/>
</dbReference>
<dbReference type="Gene3D" id="1.20.1290.10">
    <property type="entry name" value="AhpD-like"/>
    <property type="match status" value="1"/>
</dbReference>
<protein>
    <submittedName>
        <fullName evidence="2">Carboxymuconolactone decarboxylase family protein</fullName>
    </submittedName>
</protein>
<accession>A0A6B2R0H4</accession>
<dbReference type="RefSeq" id="WP_163655296.1">
    <property type="nucleotide sequence ID" value="NZ_JAAGRN010000007.1"/>
</dbReference>
<name>A0A6B2R0H4_9BURK</name>